<organism evidence="1 2">
    <name type="scientific">Mycolicibacterium rhodesiae (strain NBB3)</name>
    <name type="common">Mycobacterium rhodesiae</name>
    <dbReference type="NCBI Taxonomy" id="710685"/>
    <lineage>
        <taxon>Bacteria</taxon>
        <taxon>Bacillati</taxon>
        <taxon>Actinomycetota</taxon>
        <taxon>Actinomycetes</taxon>
        <taxon>Mycobacteriales</taxon>
        <taxon>Mycobacteriaceae</taxon>
        <taxon>Mycolicibacterium</taxon>
    </lineage>
</organism>
<dbReference type="RefSeq" id="WP_014209575.1">
    <property type="nucleotide sequence ID" value="NC_016604.1"/>
</dbReference>
<sequence>MRTLRGVTAAGAAIVLGVVVAPWAHADDMALNGRFLATSNGDFATTNDVFRDIPSVRSVWTIAMTCTNVLTCSGTVNSDIGWSAEITTTNGEYVVKRELPNWQPCADGTGRTVTGHQRYRFFPVGIDGSVLPGSRTFGGFDTTSGESGGCSLNDKMEIHMPLRLEKLD</sequence>
<dbReference type="STRING" id="710685.MycrhN_1136"/>
<proteinExistence type="predicted"/>
<protein>
    <submittedName>
        <fullName evidence="1">Uncharacterized protein</fullName>
    </submittedName>
</protein>
<dbReference type="HOGENOM" id="CLU_135576_0_0_11"/>
<dbReference type="eggNOG" id="ENOG5031G6N">
    <property type="taxonomic scope" value="Bacteria"/>
</dbReference>
<dbReference type="OrthoDB" id="4739449at2"/>
<dbReference type="Proteomes" id="UP000005442">
    <property type="component" value="Chromosome"/>
</dbReference>
<dbReference type="AlphaFoldDB" id="G8RV79"/>
<dbReference type="EMBL" id="CP003169">
    <property type="protein sequence ID" value="AEV71760.1"/>
    <property type="molecule type" value="Genomic_DNA"/>
</dbReference>
<name>G8RV79_MYCRN</name>
<evidence type="ECO:0000313" key="2">
    <source>
        <dbReference type="Proteomes" id="UP000005442"/>
    </source>
</evidence>
<keyword evidence="2" id="KW-1185">Reference proteome</keyword>
<accession>G8RV79</accession>
<dbReference type="KEGG" id="mrh:MycrhN_1136"/>
<dbReference type="PATRIC" id="fig|710685.3.peg.1145"/>
<reference evidence="1 2" key="1">
    <citation type="submission" date="2011-12" db="EMBL/GenBank/DDBJ databases">
        <title>Complete sequence of Mycobacterium rhodesiae NBB3.</title>
        <authorList>
            <consortium name="US DOE Joint Genome Institute"/>
            <person name="Lucas S."/>
            <person name="Han J."/>
            <person name="Lapidus A."/>
            <person name="Cheng J.-F."/>
            <person name="Goodwin L."/>
            <person name="Pitluck S."/>
            <person name="Peters L."/>
            <person name="Mikhailova N."/>
            <person name="Gu W."/>
            <person name="Detter J.C."/>
            <person name="Han C."/>
            <person name="Tapia R."/>
            <person name="Land M."/>
            <person name="Hauser L."/>
            <person name="Kyrpides N."/>
            <person name="Ivanova N."/>
            <person name="Pagani I."/>
            <person name="Mattes T."/>
            <person name="Holmes A."/>
            <person name="Rutledge P."/>
            <person name="Paulsen I."/>
            <person name="Coleman N."/>
            <person name="Woyke T."/>
        </authorList>
    </citation>
    <scope>NUCLEOTIDE SEQUENCE [LARGE SCALE GENOMIC DNA]</scope>
    <source>
        <strain evidence="1 2">NBB3</strain>
    </source>
</reference>
<evidence type="ECO:0000313" key="1">
    <source>
        <dbReference type="EMBL" id="AEV71760.1"/>
    </source>
</evidence>
<gene>
    <name evidence="1" type="ordered locus">MycrhN_1136</name>
</gene>